<proteinExistence type="predicted"/>
<reference evidence="3" key="2">
    <citation type="submission" date="2025-08" db="UniProtKB">
        <authorList>
            <consortium name="Ensembl"/>
        </authorList>
    </citation>
    <scope>IDENTIFICATION</scope>
    <source>
        <strain evidence="3">Isolate ISIS603380</strain>
    </source>
</reference>
<dbReference type="FunCoup" id="G3SRY4">
    <property type="interactions" value="41"/>
</dbReference>
<name>G3SRY4_LOXAF</name>
<dbReference type="AlphaFoldDB" id="G3SRY4"/>
<evidence type="ECO:0000256" key="1">
    <source>
        <dbReference type="SAM" id="Coils"/>
    </source>
</evidence>
<dbReference type="eggNOG" id="ENOG502QSW3">
    <property type="taxonomic scope" value="Eukaryota"/>
</dbReference>
<reference evidence="3" key="3">
    <citation type="submission" date="2025-09" db="UniProtKB">
        <authorList>
            <consortium name="Ensembl"/>
        </authorList>
    </citation>
    <scope>IDENTIFICATION</scope>
    <source>
        <strain evidence="3">Isolate ISIS603380</strain>
    </source>
</reference>
<gene>
    <name evidence="3" type="primary">CCDC57</name>
</gene>
<feature type="coiled-coil region" evidence="1">
    <location>
        <begin position="198"/>
        <end position="253"/>
    </location>
</feature>
<dbReference type="OMA" id="RNLKHKF"/>
<dbReference type="GO" id="GO:0007099">
    <property type="term" value="P:centriole replication"/>
    <property type="evidence" value="ECO:0007669"/>
    <property type="project" value="TreeGrafter"/>
</dbReference>
<feature type="coiled-coil region" evidence="1">
    <location>
        <begin position="379"/>
        <end position="420"/>
    </location>
</feature>
<protein>
    <submittedName>
        <fullName evidence="3">Coiled-coil domain containing 57</fullName>
    </submittedName>
</protein>
<feature type="coiled-coil region" evidence="1">
    <location>
        <begin position="5"/>
        <end position="171"/>
    </location>
</feature>
<dbReference type="InParanoid" id="G3SRY4"/>
<dbReference type="GO" id="GO:0005876">
    <property type="term" value="C:spindle microtubule"/>
    <property type="evidence" value="ECO:0007669"/>
    <property type="project" value="TreeGrafter"/>
</dbReference>
<keyword evidence="1" id="KW-0175">Coiled coil</keyword>
<dbReference type="PANTHER" id="PTHR46725:SF1">
    <property type="entry name" value="COILED-COIL DOMAIN-CONTAINING PROTEIN 57"/>
    <property type="match status" value="1"/>
</dbReference>
<feature type="compositionally biased region" description="Polar residues" evidence="2">
    <location>
        <begin position="942"/>
        <end position="953"/>
    </location>
</feature>
<feature type="coiled-coil region" evidence="1">
    <location>
        <begin position="520"/>
        <end position="547"/>
    </location>
</feature>
<dbReference type="GO" id="GO:0007020">
    <property type="term" value="P:microtubule nucleation"/>
    <property type="evidence" value="ECO:0007669"/>
    <property type="project" value="TreeGrafter"/>
</dbReference>
<accession>G3SRY4</accession>
<feature type="compositionally biased region" description="Basic and acidic residues" evidence="2">
    <location>
        <begin position="848"/>
        <end position="858"/>
    </location>
</feature>
<evidence type="ECO:0000313" key="3">
    <source>
        <dbReference type="Ensembl" id="ENSLAFP00000002676.4"/>
    </source>
</evidence>
<evidence type="ECO:0000313" key="4">
    <source>
        <dbReference type="Proteomes" id="UP000007646"/>
    </source>
</evidence>
<dbReference type="GO" id="GO:0045931">
    <property type="term" value="P:positive regulation of mitotic cell cycle"/>
    <property type="evidence" value="ECO:0007669"/>
    <property type="project" value="TreeGrafter"/>
</dbReference>
<dbReference type="Ensembl" id="ENSLAFT00000003218.4">
    <property type="protein sequence ID" value="ENSLAFP00000002676.4"/>
    <property type="gene ID" value="ENSLAFG00000003218.4"/>
</dbReference>
<dbReference type="InterPro" id="IPR042481">
    <property type="entry name" value="CCDC57"/>
</dbReference>
<feature type="region of interest" description="Disordered" evidence="2">
    <location>
        <begin position="782"/>
        <end position="962"/>
    </location>
</feature>
<dbReference type="HOGENOM" id="CLU_011424_1_0_1"/>
<dbReference type="GO" id="GO:0060271">
    <property type="term" value="P:cilium assembly"/>
    <property type="evidence" value="ECO:0007669"/>
    <property type="project" value="Ensembl"/>
</dbReference>
<dbReference type="GeneTree" id="ENSGT00940000153251"/>
<feature type="compositionally biased region" description="Polar residues" evidence="2">
    <location>
        <begin position="881"/>
        <end position="895"/>
    </location>
</feature>
<dbReference type="GO" id="GO:0034451">
    <property type="term" value="C:centriolar satellite"/>
    <property type="evidence" value="ECO:0007669"/>
    <property type="project" value="TreeGrafter"/>
</dbReference>
<organism evidence="3 4">
    <name type="scientific">Loxodonta africana</name>
    <name type="common">African elephant</name>
    <dbReference type="NCBI Taxonomy" id="9785"/>
    <lineage>
        <taxon>Eukaryota</taxon>
        <taxon>Metazoa</taxon>
        <taxon>Chordata</taxon>
        <taxon>Craniata</taxon>
        <taxon>Vertebrata</taxon>
        <taxon>Euteleostomi</taxon>
        <taxon>Mammalia</taxon>
        <taxon>Eutheria</taxon>
        <taxon>Afrotheria</taxon>
        <taxon>Proboscidea</taxon>
        <taxon>Elephantidae</taxon>
        <taxon>Loxodonta</taxon>
    </lineage>
</organism>
<reference evidence="3 4" key="1">
    <citation type="submission" date="2009-06" db="EMBL/GenBank/DDBJ databases">
        <title>The Genome Sequence of Loxodonta africana (African elephant).</title>
        <authorList>
            <person name="Di Palma F."/>
            <person name="Heiman D."/>
            <person name="Young S."/>
            <person name="Johnson J."/>
            <person name="Lander E.S."/>
            <person name="Lindblad-Toh K."/>
        </authorList>
    </citation>
    <scope>NUCLEOTIDE SEQUENCE [LARGE SCALE GENOMIC DNA]</scope>
    <source>
        <strain evidence="3 4">Isolate ISIS603380</strain>
    </source>
</reference>
<evidence type="ECO:0000256" key="2">
    <source>
        <dbReference type="SAM" id="MobiDB-lite"/>
    </source>
</evidence>
<feature type="coiled-coil region" evidence="1">
    <location>
        <begin position="301"/>
        <end position="335"/>
    </location>
</feature>
<dbReference type="Proteomes" id="UP000007646">
    <property type="component" value="Unassembled WGS sequence"/>
</dbReference>
<sequence length="962" mass="108950">MLPSEQALEELLAHKEEEWRALQARRAQLQSAALQDLQRRLEEAQGQLRCLQEDFVYNLQVLEERDRELERYDAAFAQVQRAEEARQAEASELKIEAAKLRQALAREARRAEELQQQQQVTMQEYRRELERVHSDKNSEIDHHRKQYEKLTQKLERRLQELDGELTLQKQELLLEFESKIQRRDRESRLQADAMSNAVLTQELKVKLLRKELEALKEASAEAAESLQRAETANEELEREVALRDRELQDLMAVKDARIKDLEGKLHFAQLTRVKEEEAFQRKHEVLDRLARERDTVLASVKEAHVEQLRALEARVLELQAHSESLEMRLRRAEWEQADTARDHDTIVARLREEASALKSGWDAQVAQLSKEAVSKDLQVHALQEDGVQLKAQLARLQQDIDRYKQQLAAAVDREQSLEREKVQLTLDWQCRCDAAERDQYRRSEDLIQGLTAAREQVVAKLQEAEQRLCDKEEMLKALALERDQAVQALRTHGLLPEREAQVNTQEPTKELTASFPSSEIQRLQEQNISLRNAIAQMRKEMEMLSDQILPSAYLGGKTSDTNQADPNAAADTATPADYVLGLEAEIRNLKHKFKTLEEQLEDVLDPPKMSSYAEVQPSICAADSTVGGSPVSWGGCDQALTRAATLRRLMEVQLTHLLAHTPPGSPLTVLQKLPEMDAVRLQLPREVDHVHVEVLELGKQVAELEKHLGATRKEGGKAVGRTPETTALRRQAPAGGEPTGNGDPGPQPEQRSSELRLQRKLRAATKSILRLQQDKERLMEAGNRLRAGLGRPRETVRTPPRPSLPAPQARSPGEVPGPPPDGSLPLGQMQPCFTVQKERAVTLEMAQDSEKWWQERQRTGSSRTRRPVGDIAFLAHRAKNLSHSQPRIPTVTCKSSRQKENRSPKPPQAQEPCEENSRHTQRSLSLVSSSLQDTWKLLDLGSSPSGPTSQDDSTPACPGTGR</sequence>
<keyword evidence="4" id="KW-1185">Reference proteome</keyword>
<dbReference type="PANTHER" id="PTHR46725">
    <property type="entry name" value="COILED-COIL DOMAIN-CONTAINING PROTEIN 57"/>
    <property type="match status" value="1"/>
</dbReference>
<feature type="region of interest" description="Disordered" evidence="2">
    <location>
        <begin position="708"/>
        <end position="755"/>
    </location>
</feature>
<dbReference type="GO" id="GO:0005814">
    <property type="term" value="C:centriole"/>
    <property type="evidence" value="ECO:0007669"/>
    <property type="project" value="TreeGrafter"/>
</dbReference>